<dbReference type="AlphaFoldDB" id="A0A0E9SI26"/>
<evidence type="ECO:0000313" key="1">
    <source>
        <dbReference type="EMBL" id="JAH40951.1"/>
    </source>
</evidence>
<sequence length="31" mass="3272">MFTAEPTPTTCSSELYHVVDSLAFVAAPDNG</sequence>
<name>A0A0E9SI26_ANGAN</name>
<reference evidence="1" key="1">
    <citation type="submission" date="2014-11" db="EMBL/GenBank/DDBJ databases">
        <authorList>
            <person name="Amaro Gonzalez C."/>
        </authorList>
    </citation>
    <scope>NUCLEOTIDE SEQUENCE</scope>
</reference>
<protein>
    <submittedName>
        <fullName evidence="1">Uncharacterized protein</fullName>
    </submittedName>
</protein>
<reference evidence="1" key="2">
    <citation type="journal article" date="2015" name="Fish Shellfish Immunol.">
        <title>Early steps in the European eel (Anguilla anguilla)-Vibrio vulnificus interaction in the gills: Role of the RtxA13 toxin.</title>
        <authorList>
            <person name="Callol A."/>
            <person name="Pajuelo D."/>
            <person name="Ebbesson L."/>
            <person name="Teles M."/>
            <person name="MacKenzie S."/>
            <person name="Amaro C."/>
        </authorList>
    </citation>
    <scope>NUCLEOTIDE SEQUENCE</scope>
</reference>
<accession>A0A0E9SI26</accession>
<proteinExistence type="predicted"/>
<dbReference type="EMBL" id="GBXM01067626">
    <property type="protein sequence ID" value="JAH40951.1"/>
    <property type="molecule type" value="Transcribed_RNA"/>
</dbReference>
<organism evidence="1">
    <name type="scientific">Anguilla anguilla</name>
    <name type="common">European freshwater eel</name>
    <name type="synonym">Muraena anguilla</name>
    <dbReference type="NCBI Taxonomy" id="7936"/>
    <lineage>
        <taxon>Eukaryota</taxon>
        <taxon>Metazoa</taxon>
        <taxon>Chordata</taxon>
        <taxon>Craniata</taxon>
        <taxon>Vertebrata</taxon>
        <taxon>Euteleostomi</taxon>
        <taxon>Actinopterygii</taxon>
        <taxon>Neopterygii</taxon>
        <taxon>Teleostei</taxon>
        <taxon>Anguilliformes</taxon>
        <taxon>Anguillidae</taxon>
        <taxon>Anguilla</taxon>
    </lineage>
</organism>